<evidence type="ECO:0000313" key="2">
    <source>
        <dbReference type="Proteomes" id="UP000268162"/>
    </source>
</evidence>
<dbReference type="AlphaFoldDB" id="A0A4P9ZZR6"/>
<keyword evidence="2" id="KW-1185">Reference proteome</keyword>
<evidence type="ECO:0000313" key="1">
    <source>
        <dbReference type="EMBL" id="RKP39233.1"/>
    </source>
</evidence>
<reference evidence="2" key="1">
    <citation type="journal article" date="2018" name="Nat. Microbiol.">
        <title>Leveraging single-cell genomics to expand the fungal tree of life.</title>
        <authorList>
            <person name="Ahrendt S.R."/>
            <person name="Quandt C.A."/>
            <person name="Ciobanu D."/>
            <person name="Clum A."/>
            <person name="Salamov A."/>
            <person name="Andreopoulos B."/>
            <person name="Cheng J.F."/>
            <person name="Woyke T."/>
            <person name="Pelin A."/>
            <person name="Henrissat B."/>
            <person name="Reynolds N.K."/>
            <person name="Benny G.L."/>
            <person name="Smith M.E."/>
            <person name="James T.Y."/>
            <person name="Grigoriev I.V."/>
        </authorList>
    </citation>
    <scope>NUCLEOTIDE SEQUENCE [LARGE SCALE GENOMIC DNA]</scope>
    <source>
        <strain evidence="2">RSA 468</strain>
    </source>
</reference>
<dbReference type="InterPro" id="IPR018616">
    <property type="entry name" value="GUCD1"/>
</dbReference>
<proteinExistence type="predicted"/>
<protein>
    <submittedName>
        <fullName evidence="1">Guanylyl cyclase</fullName>
    </submittedName>
</protein>
<dbReference type="Gene3D" id="3.90.70.10">
    <property type="entry name" value="Cysteine proteinases"/>
    <property type="match status" value="1"/>
</dbReference>
<dbReference type="EMBL" id="ML002288">
    <property type="protein sequence ID" value="RKP39233.1"/>
    <property type="molecule type" value="Genomic_DNA"/>
</dbReference>
<organism evidence="1 2">
    <name type="scientific">Dimargaris cristalligena</name>
    <dbReference type="NCBI Taxonomy" id="215637"/>
    <lineage>
        <taxon>Eukaryota</taxon>
        <taxon>Fungi</taxon>
        <taxon>Fungi incertae sedis</taxon>
        <taxon>Zoopagomycota</taxon>
        <taxon>Kickxellomycotina</taxon>
        <taxon>Dimargaritomycetes</taxon>
        <taxon>Dimargaritales</taxon>
        <taxon>Dimargaritaceae</taxon>
        <taxon>Dimargaris</taxon>
    </lineage>
</organism>
<accession>A0A4P9ZZR6</accession>
<dbReference type="Proteomes" id="UP000268162">
    <property type="component" value="Unassembled WGS sequence"/>
</dbReference>
<dbReference type="Pfam" id="PF09778">
    <property type="entry name" value="Guanylate_cyc_2"/>
    <property type="match status" value="1"/>
</dbReference>
<sequence>MPRKRPRTFYHPVPHIMQWYSWDCGLACVCMILHYYGLTQFNMEDLLRYCKCESIWTIDVAFILRKFLGVDFTYYTRYLGINPEYAGNTFYQDTIDEDQQRVEQLFQVAHRNNVRIIRIALPLLDIKRFVAERKFAIIMLVNARLLRCEYCTQESKRTHCLSYTCLKTLFDTKEYVGHFILVVGYNFILDTFYYRDPALEDELCQIKASVLEKARASDGTDFDSIVVRL</sequence>
<gene>
    <name evidence="1" type="ORF">BJ085DRAFT_43548</name>
</gene>
<dbReference type="STRING" id="215637.A0A4P9ZZR6"/>
<dbReference type="PANTHER" id="PTHR31400">
    <property type="entry name" value="GUANYLYL CYCLASE DOMAIN CONTAINING PROTEIN 1 GUCD1"/>
    <property type="match status" value="1"/>
</dbReference>
<name>A0A4P9ZZR6_9FUNG</name>
<dbReference type="PANTHER" id="PTHR31400:SF1">
    <property type="entry name" value="PROTEIN GUCD1"/>
    <property type="match status" value="1"/>
</dbReference>